<feature type="domain" description="Apple" evidence="2">
    <location>
        <begin position="24"/>
        <end position="108"/>
    </location>
</feature>
<protein>
    <submittedName>
        <fullName evidence="4">Uncharacterized protein LOC118766644</fullName>
    </submittedName>
</protein>
<reference evidence="4" key="1">
    <citation type="submission" date="2025-08" db="UniProtKB">
        <authorList>
            <consortium name="RefSeq"/>
        </authorList>
    </citation>
    <scope>IDENTIFICATION</scope>
</reference>
<gene>
    <name evidence="4" type="primary">LOC118766644</name>
</gene>
<dbReference type="PROSITE" id="PS50948">
    <property type="entry name" value="PAN"/>
    <property type="match status" value="1"/>
</dbReference>
<feature type="signal peptide" evidence="1">
    <location>
        <begin position="1"/>
        <end position="25"/>
    </location>
</feature>
<dbReference type="AlphaFoldDB" id="A0A7E6FEB7"/>
<organism evidence="3 4">
    <name type="scientific">Octopus sinensis</name>
    <name type="common">East Asian common octopus</name>
    <dbReference type="NCBI Taxonomy" id="2607531"/>
    <lineage>
        <taxon>Eukaryota</taxon>
        <taxon>Metazoa</taxon>
        <taxon>Spiralia</taxon>
        <taxon>Lophotrochozoa</taxon>
        <taxon>Mollusca</taxon>
        <taxon>Cephalopoda</taxon>
        <taxon>Coleoidea</taxon>
        <taxon>Octopodiformes</taxon>
        <taxon>Octopoda</taxon>
        <taxon>Incirrata</taxon>
        <taxon>Octopodidae</taxon>
        <taxon>Octopus</taxon>
    </lineage>
</organism>
<name>A0A7E6FEB7_9MOLL</name>
<evidence type="ECO:0000259" key="2">
    <source>
        <dbReference type="PROSITE" id="PS50948"/>
    </source>
</evidence>
<accession>A0A7E6FEB7</accession>
<proteinExistence type="predicted"/>
<dbReference type="Gene3D" id="3.50.4.10">
    <property type="entry name" value="Hepatocyte Growth Factor"/>
    <property type="match status" value="1"/>
</dbReference>
<keyword evidence="3" id="KW-1185">Reference proteome</keyword>
<feature type="chain" id="PRO_5028838843" evidence="1">
    <location>
        <begin position="26"/>
        <end position="142"/>
    </location>
</feature>
<evidence type="ECO:0000256" key="1">
    <source>
        <dbReference type="SAM" id="SignalP"/>
    </source>
</evidence>
<dbReference type="InterPro" id="IPR003609">
    <property type="entry name" value="Pan_app"/>
</dbReference>
<dbReference type="RefSeq" id="XP_036366094.1">
    <property type="nucleotide sequence ID" value="XM_036510201.1"/>
</dbReference>
<dbReference type="SMART" id="SM00473">
    <property type="entry name" value="PAN_AP"/>
    <property type="match status" value="1"/>
</dbReference>
<evidence type="ECO:0000313" key="3">
    <source>
        <dbReference type="Proteomes" id="UP000515154"/>
    </source>
</evidence>
<dbReference type="Pfam" id="PF00024">
    <property type="entry name" value="PAN_1"/>
    <property type="match status" value="1"/>
</dbReference>
<dbReference type="SUPFAM" id="SSF57414">
    <property type="entry name" value="Hairpin loop containing domain-like"/>
    <property type="match status" value="1"/>
</dbReference>
<dbReference type="KEGG" id="osn:118766644"/>
<keyword evidence="1" id="KW-0732">Signal</keyword>
<sequence length="142" mass="16429">MQPTMNMKIHFVLYFALYLFVICCGVGDESYYNRSKFIKVTNATIEEAYFQKRQVNDSEMCAGLCYLKHECNSFVFYHSEETCELYKRTTATRRLITTSNADFYQSDPGKSGKDVEVVDCFSYLSSVIHSSIICVSEVFKIF</sequence>
<evidence type="ECO:0000313" key="4">
    <source>
        <dbReference type="RefSeq" id="XP_036366094.1"/>
    </source>
</evidence>
<dbReference type="Proteomes" id="UP000515154">
    <property type="component" value="Linkage group LG17"/>
</dbReference>